<keyword evidence="1" id="KW-1133">Transmembrane helix</keyword>
<dbReference type="RefSeq" id="WP_143877987.1">
    <property type="nucleotide sequence ID" value="NZ_BAABLZ010000002.1"/>
</dbReference>
<keyword evidence="1" id="KW-0812">Transmembrane</keyword>
<evidence type="ECO:0000313" key="3">
    <source>
        <dbReference type="Proteomes" id="UP000315891"/>
    </source>
</evidence>
<feature type="transmembrane region" description="Helical" evidence="1">
    <location>
        <begin position="87"/>
        <end position="105"/>
    </location>
</feature>
<evidence type="ECO:0000256" key="1">
    <source>
        <dbReference type="SAM" id="Phobius"/>
    </source>
</evidence>
<reference evidence="2 3" key="1">
    <citation type="submission" date="2019-07" db="EMBL/GenBank/DDBJ databases">
        <title>Lysobacter weifangensis sp. nov., isolated from bensulfuron-methyl contaminated farmland soil.</title>
        <authorList>
            <person name="Zhao H."/>
        </authorList>
    </citation>
    <scope>NUCLEOTIDE SEQUENCE [LARGE SCALE GENOMIC DNA]</scope>
    <source>
        <strain evidence="2 3">CC-Bw-6</strain>
    </source>
</reference>
<dbReference type="EMBL" id="CP041742">
    <property type="protein sequence ID" value="QDQ72471.1"/>
    <property type="molecule type" value="Genomic_DNA"/>
</dbReference>
<keyword evidence="1" id="KW-0472">Membrane</keyword>
<feature type="transmembrane region" description="Helical" evidence="1">
    <location>
        <begin position="55"/>
        <end position="75"/>
    </location>
</feature>
<proteinExistence type="predicted"/>
<feature type="transmembrane region" description="Helical" evidence="1">
    <location>
        <begin position="20"/>
        <end position="43"/>
    </location>
</feature>
<dbReference type="AlphaFoldDB" id="A0A516V1R9"/>
<dbReference type="Proteomes" id="UP000315891">
    <property type="component" value="Chromosome"/>
</dbReference>
<evidence type="ECO:0000313" key="2">
    <source>
        <dbReference type="EMBL" id="QDQ72471.1"/>
    </source>
</evidence>
<gene>
    <name evidence="2" type="ORF">FNZ56_00515</name>
</gene>
<feature type="transmembrane region" description="Helical" evidence="1">
    <location>
        <begin position="117"/>
        <end position="140"/>
    </location>
</feature>
<name>A0A516V1R9_9GAMM</name>
<protein>
    <submittedName>
        <fullName evidence="2">Uncharacterized protein</fullName>
    </submittedName>
</protein>
<accession>A0A516V1R9</accession>
<sequence>MDMHSRIVTPVKSLTPSPVFGLGSIVVAGLLGGPIAAGALVACNGAVQGESRRTVLTLGFFVLASVAWFLVLYNVPRDTLSELLAHVPQVFIWWLVAVLLLRSVFKSHSAAGGQFRSIWLAVGVGILVSVALRVLLRVFLPSLL</sequence>
<organism evidence="2 3">
    <name type="scientific">Pseudoluteimonas lycopersici</name>
    <dbReference type="NCBI Taxonomy" id="1324796"/>
    <lineage>
        <taxon>Bacteria</taxon>
        <taxon>Pseudomonadati</taxon>
        <taxon>Pseudomonadota</taxon>
        <taxon>Gammaproteobacteria</taxon>
        <taxon>Lysobacterales</taxon>
        <taxon>Lysobacteraceae</taxon>
        <taxon>Pseudoluteimonas</taxon>
    </lineage>
</organism>
<keyword evidence="3" id="KW-1185">Reference proteome</keyword>